<gene>
    <name evidence="1" type="ORF">IAA28_00980</name>
</gene>
<evidence type="ECO:0000313" key="2">
    <source>
        <dbReference type="Proteomes" id="UP000886780"/>
    </source>
</evidence>
<comment type="caution">
    <text evidence="1">The sequence shown here is derived from an EMBL/GenBank/DDBJ whole genome shotgun (WGS) entry which is preliminary data.</text>
</comment>
<proteinExistence type="predicted"/>
<dbReference type="Proteomes" id="UP000886780">
    <property type="component" value="Unassembled WGS sequence"/>
</dbReference>
<organism evidence="1 2">
    <name type="scientific">Candidatus Lachnoclostridium stercoripullorum</name>
    <dbReference type="NCBI Taxonomy" id="2838635"/>
    <lineage>
        <taxon>Bacteria</taxon>
        <taxon>Bacillati</taxon>
        <taxon>Bacillota</taxon>
        <taxon>Clostridia</taxon>
        <taxon>Lachnospirales</taxon>
        <taxon>Lachnospiraceae</taxon>
    </lineage>
</organism>
<dbReference type="EMBL" id="DXEU01000020">
    <property type="protein sequence ID" value="HIX51360.1"/>
    <property type="molecule type" value="Genomic_DNA"/>
</dbReference>
<protein>
    <submittedName>
        <fullName evidence="1">Uncharacterized protein</fullName>
    </submittedName>
</protein>
<name>A0A9D1W314_9FIRM</name>
<sequence>MSEMKERGEWNRLLSVLVGLARTADRVPADEETGSLVREGLALLTGPAWERAMAAAGDVKISEAEKSAPELTLAAGAPWGGAEDLAERIRRKKAEILPDCAACRTPCGRFFDYDTDDLWQARPEIWERKIEILREAGRRSRAGTGETDTELLCRALFAVGEFCGAEWLDEILGGLA</sequence>
<reference evidence="1" key="1">
    <citation type="journal article" date="2021" name="PeerJ">
        <title>Extensive microbial diversity within the chicken gut microbiome revealed by metagenomics and culture.</title>
        <authorList>
            <person name="Gilroy R."/>
            <person name="Ravi A."/>
            <person name="Getino M."/>
            <person name="Pursley I."/>
            <person name="Horton D.L."/>
            <person name="Alikhan N.F."/>
            <person name="Baker D."/>
            <person name="Gharbi K."/>
            <person name="Hall N."/>
            <person name="Watson M."/>
            <person name="Adriaenssens E.M."/>
            <person name="Foster-Nyarko E."/>
            <person name="Jarju S."/>
            <person name="Secka A."/>
            <person name="Antonio M."/>
            <person name="Oren A."/>
            <person name="Chaudhuri R.R."/>
            <person name="La Ragione R."/>
            <person name="Hildebrand F."/>
            <person name="Pallen M.J."/>
        </authorList>
    </citation>
    <scope>NUCLEOTIDE SEQUENCE</scope>
    <source>
        <strain evidence="1">ChiGjej4B4-12881</strain>
    </source>
</reference>
<dbReference type="AlphaFoldDB" id="A0A9D1W314"/>
<accession>A0A9D1W314</accession>
<evidence type="ECO:0000313" key="1">
    <source>
        <dbReference type="EMBL" id="HIX51360.1"/>
    </source>
</evidence>
<reference evidence="1" key="2">
    <citation type="submission" date="2021-04" db="EMBL/GenBank/DDBJ databases">
        <authorList>
            <person name="Gilroy R."/>
        </authorList>
    </citation>
    <scope>NUCLEOTIDE SEQUENCE</scope>
    <source>
        <strain evidence="1">ChiGjej4B4-12881</strain>
    </source>
</reference>